<dbReference type="InterPro" id="IPR027417">
    <property type="entry name" value="P-loop_NTPase"/>
</dbReference>
<evidence type="ECO:0000256" key="1">
    <source>
        <dbReference type="ARBA" id="ARBA00022741"/>
    </source>
</evidence>
<dbReference type="EMBL" id="LAZR01015631">
    <property type="protein sequence ID" value="KKM08070.1"/>
    <property type="molecule type" value="Genomic_DNA"/>
</dbReference>
<sequence>MFFMELYKKIILVGPPNSGKTSVKKVFFDNLDPSNILKNPLTPTRGCEIHTFNIMKNKVSFFDLAGQENKRWMTEDKNIFKKSNLIICIFEIQKSLEEIIQFL</sequence>
<feature type="non-terminal residue" evidence="3">
    <location>
        <position position="103"/>
    </location>
</feature>
<dbReference type="SUPFAM" id="SSF52540">
    <property type="entry name" value="P-loop containing nucleoside triphosphate hydrolases"/>
    <property type="match status" value="1"/>
</dbReference>
<evidence type="ECO:0008006" key="4">
    <source>
        <dbReference type="Google" id="ProtNLM"/>
    </source>
</evidence>
<dbReference type="AlphaFoldDB" id="A0A0F9HAK0"/>
<accession>A0A0F9HAK0</accession>
<evidence type="ECO:0000313" key="3">
    <source>
        <dbReference type="EMBL" id="KKM08070.1"/>
    </source>
</evidence>
<dbReference type="InterPro" id="IPR006762">
    <property type="entry name" value="Gtr1_RagA"/>
</dbReference>
<reference evidence="3" key="1">
    <citation type="journal article" date="2015" name="Nature">
        <title>Complex archaea that bridge the gap between prokaryotes and eukaryotes.</title>
        <authorList>
            <person name="Spang A."/>
            <person name="Saw J.H."/>
            <person name="Jorgensen S.L."/>
            <person name="Zaremba-Niedzwiedzka K."/>
            <person name="Martijn J."/>
            <person name="Lind A.E."/>
            <person name="van Eijk R."/>
            <person name="Schleper C."/>
            <person name="Guy L."/>
            <person name="Ettema T.J."/>
        </authorList>
    </citation>
    <scope>NUCLEOTIDE SEQUENCE</scope>
</reference>
<organism evidence="3">
    <name type="scientific">marine sediment metagenome</name>
    <dbReference type="NCBI Taxonomy" id="412755"/>
    <lineage>
        <taxon>unclassified sequences</taxon>
        <taxon>metagenomes</taxon>
        <taxon>ecological metagenomes</taxon>
    </lineage>
</organism>
<name>A0A0F9HAK0_9ZZZZ</name>
<keyword evidence="2" id="KW-0342">GTP-binding</keyword>
<protein>
    <recommendedName>
        <fullName evidence="4">G domain-containing protein</fullName>
    </recommendedName>
</protein>
<dbReference type="Pfam" id="PF04670">
    <property type="entry name" value="Gtr1_RagA"/>
    <property type="match status" value="1"/>
</dbReference>
<dbReference type="Gene3D" id="3.40.50.300">
    <property type="entry name" value="P-loop containing nucleotide triphosphate hydrolases"/>
    <property type="match status" value="1"/>
</dbReference>
<proteinExistence type="predicted"/>
<keyword evidence="1" id="KW-0547">Nucleotide-binding</keyword>
<comment type="caution">
    <text evidence="3">The sequence shown here is derived from an EMBL/GenBank/DDBJ whole genome shotgun (WGS) entry which is preliminary data.</text>
</comment>
<evidence type="ECO:0000256" key="2">
    <source>
        <dbReference type="ARBA" id="ARBA00023134"/>
    </source>
</evidence>
<dbReference type="GO" id="GO:0005525">
    <property type="term" value="F:GTP binding"/>
    <property type="evidence" value="ECO:0007669"/>
    <property type="project" value="UniProtKB-KW"/>
</dbReference>
<gene>
    <name evidence="3" type="ORF">LCGC14_1727560</name>
</gene>